<feature type="compositionally biased region" description="Low complexity" evidence="1">
    <location>
        <begin position="167"/>
        <end position="182"/>
    </location>
</feature>
<evidence type="ECO:0000313" key="4">
    <source>
        <dbReference type="Proteomes" id="UP000525078"/>
    </source>
</evidence>
<proteinExistence type="predicted"/>
<reference evidence="3 4" key="1">
    <citation type="journal article" date="2020" name="bioRxiv">
        <title>Sequence and annotation of 42 cannabis genomes reveals extensive copy number variation in cannabinoid synthesis and pathogen resistance genes.</title>
        <authorList>
            <person name="Mckernan K.J."/>
            <person name="Helbert Y."/>
            <person name="Kane L.T."/>
            <person name="Ebling H."/>
            <person name="Zhang L."/>
            <person name="Liu B."/>
            <person name="Eaton Z."/>
            <person name="Mclaughlin S."/>
            <person name="Kingan S."/>
            <person name="Baybayan P."/>
            <person name="Concepcion G."/>
            <person name="Jordan M."/>
            <person name="Riva A."/>
            <person name="Barbazuk W."/>
            <person name="Harkins T."/>
        </authorList>
    </citation>
    <scope>NUCLEOTIDE SEQUENCE [LARGE SCALE GENOMIC DNA]</scope>
    <source>
        <strain evidence="4">cv. Jamaican Lion 4</strain>
        <tissue evidence="3">Leaf</tissue>
    </source>
</reference>
<evidence type="ECO:0000313" key="3">
    <source>
        <dbReference type="EMBL" id="KAF4361255.1"/>
    </source>
</evidence>
<feature type="region of interest" description="Disordered" evidence="1">
    <location>
        <begin position="230"/>
        <end position="250"/>
    </location>
</feature>
<feature type="domain" description="Zinc knuckle CX2CX4HX4C" evidence="2">
    <location>
        <begin position="76"/>
        <end position="119"/>
    </location>
</feature>
<dbReference type="Pfam" id="PF14392">
    <property type="entry name" value="zf-CCHC_4"/>
    <property type="match status" value="1"/>
</dbReference>
<dbReference type="AlphaFoldDB" id="A0A7J6ESB3"/>
<dbReference type="InterPro" id="IPR025836">
    <property type="entry name" value="Zn_knuckle_CX2CX4HX4C"/>
</dbReference>
<evidence type="ECO:0000259" key="2">
    <source>
        <dbReference type="Pfam" id="PF14392"/>
    </source>
</evidence>
<accession>A0A7J6ESB3</accession>
<organism evidence="3 4">
    <name type="scientific">Cannabis sativa</name>
    <name type="common">Hemp</name>
    <name type="synonym">Marijuana</name>
    <dbReference type="NCBI Taxonomy" id="3483"/>
    <lineage>
        <taxon>Eukaryota</taxon>
        <taxon>Viridiplantae</taxon>
        <taxon>Streptophyta</taxon>
        <taxon>Embryophyta</taxon>
        <taxon>Tracheophyta</taxon>
        <taxon>Spermatophyta</taxon>
        <taxon>Magnoliopsida</taxon>
        <taxon>eudicotyledons</taxon>
        <taxon>Gunneridae</taxon>
        <taxon>Pentapetalae</taxon>
        <taxon>rosids</taxon>
        <taxon>fabids</taxon>
        <taxon>Rosales</taxon>
        <taxon>Cannabaceae</taxon>
        <taxon>Cannabis</taxon>
    </lineage>
</organism>
<dbReference type="EMBL" id="JAATIP010000193">
    <property type="protein sequence ID" value="KAF4361255.1"/>
    <property type="molecule type" value="Genomic_DNA"/>
</dbReference>
<name>A0A7J6ESB3_CANSA</name>
<gene>
    <name evidence="3" type="ORF">F8388_001144</name>
</gene>
<protein>
    <recommendedName>
        <fullName evidence="2">Zinc knuckle CX2CX4HX4C domain-containing protein</fullName>
    </recommendedName>
</protein>
<evidence type="ECO:0000256" key="1">
    <source>
        <dbReference type="SAM" id="MobiDB-lite"/>
    </source>
</evidence>
<dbReference type="Proteomes" id="UP000525078">
    <property type="component" value="Unassembled WGS sequence"/>
</dbReference>
<feature type="compositionally biased region" description="Polar residues" evidence="1">
    <location>
        <begin position="231"/>
        <end position="250"/>
    </location>
</feature>
<feature type="region of interest" description="Disordered" evidence="1">
    <location>
        <begin position="166"/>
        <end position="193"/>
    </location>
</feature>
<comment type="caution">
    <text evidence="3">The sequence shown here is derived from an EMBL/GenBank/DDBJ whole genome shotgun (WGS) entry which is preliminary data.</text>
</comment>
<sequence length="250" mass="28352">MASSSTPLYEIKEGWKNIQLEEEEAEETFYEETEADDDQHIDSPWCLVGLLLTGKISDFRVWREFLRIRVTLSLDSPLKRCMKFKKRDGSSLYAIFRYENVPTFCFICGLMGHSECFCPRLFDNPKHLIVKPYSLHMKTASRRHQNFTESPYLRSGKAGSNFSPGVNANGPANSSANPNRANFMGLSSPNFSHSRTKNKEVVVYGNQEDDADELAQSELKRKRFASALINEAQSTTMGHNASNKAPQTTY</sequence>